<dbReference type="PANTHER" id="PTHR21054">
    <property type="entry name" value="ZINC METALLOPROTEINASE-RELATED"/>
    <property type="match status" value="1"/>
</dbReference>
<dbReference type="PANTHER" id="PTHR21054:SF2">
    <property type="entry name" value="MIP04191P"/>
    <property type="match status" value="1"/>
</dbReference>
<dbReference type="InterPro" id="IPR021917">
    <property type="entry name" value="Unchr_Zn-peptidase-like"/>
</dbReference>
<proteinExistence type="predicted"/>
<sequence length="457" mass="50792">MTPKRSPNCPHQLQVLNFQPTDVTPCAIVRLLGLTSPSRSLSCPDPEFITLTLKGTSRQLPARRRFKALLEVAEGRNDVILQFGCRRLEVRLDHVPPNSLFTVLPLYVICAGHSGEFQAPPTENCDPQSACRRIHLASKLLQTFTAEKLQETGLGRRTFTLEDRCHVFRSALPAEEARRMSQEALWTRIGTSSNSPPPPALTSRVPGRDIMRSPLRSQRRKYLAFLSCTRYDGLRFTSELTTHEDALKITEAYVALGGGGLALFGSASLHSWPEAFEEIAPRFLDATPIDPRHLLDDSCYRGTLGASFSTTLGAVLHELFHCFDLGHSRGGVMGRGFDQISRFYVCADEGEEAEGDRTPLERSCAVLLAYHRWLGGSAGAAREVSLVYDAHSGAVKATAGIRVVELRRREDQLIGRSWTFEGRVLRHFFQLPPEARLAPFLLVVEDNCGNILKQEAQ</sequence>
<dbReference type="OrthoDB" id="74460at2759"/>
<evidence type="ECO:0000313" key="1">
    <source>
        <dbReference type="EMBL" id="ERL85618.1"/>
    </source>
</evidence>
<evidence type="ECO:0000313" key="2">
    <source>
        <dbReference type="Proteomes" id="UP000030742"/>
    </source>
</evidence>
<organism evidence="1 2">
    <name type="scientific">Dendroctonus ponderosae</name>
    <name type="common">Mountain pine beetle</name>
    <dbReference type="NCBI Taxonomy" id="77166"/>
    <lineage>
        <taxon>Eukaryota</taxon>
        <taxon>Metazoa</taxon>
        <taxon>Ecdysozoa</taxon>
        <taxon>Arthropoda</taxon>
        <taxon>Hexapoda</taxon>
        <taxon>Insecta</taxon>
        <taxon>Pterygota</taxon>
        <taxon>Neoptera</taxon>
        <taxon>Endopterygota</taxon>
        <taxon>Coleoptera</taxon>
        <taxon>Polyphaga</taxon>
        <taxon>Cucujiformia</taxon>
        <taxon>Curculionidae</taxon>
        <taxon>Scolytinae</taxon>
        <taxon>Dendroctonus</taxon>
    </lineage>
</organism>
<reference evidence="1 2" key="1">
    <citation type="journal article" date="2013" name="Genome Biol.">
        <title>Draft genome of the mountain pine beetle, Dendroctonus ponderosae Hopkins, a major forest pest.</title>
        <authorList>
            <person name="Keeling C.I."/>
            <person name="Yuen M.M."/>
            <person name="Liao N.Y."/>
            <person name="Docking T.R."/>
            <person name="Chan S.K."/>
            <person name="Taylor G.A."/>
            <person name="Palmquist D.L."/>
            <person name="Jackman S.D."/>
            <person name="Nguyen A."/>
            <person name="Li M."/>
            <person name="Henderson H."/>
            <person name="Janes J.K."/>
            <person name="Zhao Y."/>
            <person name="Pandoh P."/>
            <person name="Moore R."/>
            <person name="Sperling F.A."/>
            <person name="Huber D.P."/>
            <person name="Birol I."/>
            <person name="Jones S.J."/>
            <person name="Bohlmann J."/>
        </authorList>
    </citation>
    <scope>NUCLEOTIDE SEQUENCE</scope>
</reference>
<name>U4TZZ1_DENPD</name>
<dbReference type="EMBL" id="KB631728">
    <property type="protein sequence ID" value="ERL85618.1"/>
    <property type="molecule type" value="Genomic_DNA"/>
</dbReference>
<protein>
    <submittedName>
        <fullName evidence="1">Uncharacterized protein</fullName>
    </submittedName>
</protein>
<dbReference type="Proteomes" id="UP000030742">
    <property type="component" value="Unassembled WGS sequence"/>
</dbReference>
<accession>U4TZZ1</accession>
<dbReference type="InterPro" id="IPR053002">
    <property type="entry name" value="Metalloproteinase_M10B"/>
</dbReference>
<dbReference type="AlphaFoldDB" id="U4TZZ1"/>
<gene>
    <name evidence="1" type="ORF">D910_03037</name>
</gene>
<dbReference type="Pfam" id="PF12044">
    <property type="entry name" value="Metallopep"/>
    <property type="match status" value="2"/>
</dbReference>